<dbReference type="PANTHER" id="PTHR46757">
    <property type="entry name" value="SORTING NEXIN-RELATED"/>
    <property type="match status" value="1"/>
</dbReference>
<protein>
    <submittedName>
        <fullName evidence="2">Uncharacterized protein</fullName>
    </submittedName>
</protein>
<feature type="non-terminal residue" evidence="2">
    <location>
        <position position="1"/>
    </location>
</feature>
<dbReference type="AlphaFoldDB" id="A0AA38FAR0"/>
<gene>
    <name evidence="2" type="ORF">KI387_030506</name>
</gene>
<reference evidence="2 3" key="1">
    <citation type="journal article" date="2021" name="Nat. Plants">
        <title>The Taxus genome provides insights into paclitaxel biosynthesis.</title>
        <authorList>
            <person name="Xiong X."/>
            <person name="Gou J."/>
            <person name="Liao Q."/>
            <person name="Li Y."/>
            <person name="Zhou Q."/>
            <person name="Bi G."/>
            <person name="Li C."/>
            <person name="Du R."/>
            <person name="Wang X."/>
            <person name="Sun T."/>
            <person name="Guo L."/>
            <person name="Liang H."/>
            <person name="Lu P."/>
            <person name="Wu Y."/>
            <person name="Zhang Z."/>
            <person name="Ro D.K."/>
            <person name="Shang Y."/>
            <person name="Huang S."/>
            <person name="Yan J."/>
        </authorList>
    </citation>
    <scope>NUCLEOTIDE SEQUENCE [LARGE SCALE GENOMIC DNA]</scope>
    <source>
        <strain evidence="2">Ta-2019</strain>
    </source>
</reference>
<name>A0AA38FAR0_TAXCH</name>
<proteinExistence type="predicted"/>
<organism evidence="2 3">
    <name type="scientific">Taxus chinensis</name>
    <name type="common">Chinese yew</name>
    <name type="synonym">Taxus wallichiana var. chinensis</name>
    <dbReference type="NCBI Taxonomy" id="29808"/>
    <lineage>
        <taxon>Eukaryota</taxon>
        <taxon>Viridiplantae</taxon>
        <taxon>Streptophyta</taxon>
        <taxon>Embryophyta</taxon>
        <taxon>Tracheophyta</taxon>
        <taxon>Spermatophyta</taxon>
        <taxon>Pinopsida</taxon>
        <taxon>Pinidae</taxon>
        <taxon>Conifers II</taxon>
        <taxon>Cupressales</taxon>
        <taxon>Taxaceae</taxon>
        <taxon>Taxus</taxon>
    </lineage>
</organism>
<comment type="caution">
    <text evidence="2">The sequence shown here is derived from an EMBL/GenBank/DDBJ whole genome shotgun (WGS) entry which is preliminary data.</text>
</comment>
<feature type="region of interest" description="Disordered" evidence="1">
    <location>
        <begin position="105"/>
        <end position="129"/>
    </location>
</feature>
<evidence type="ECO:0000313" key="3">
    <source>
        <dbReference type="Proteomes" id="UP000824469"/>
    </source>
</evidence>
<dbReference type="EMBL" id="JAHRHJ020000010">
    <property type="protein sequence ID" value="KAH9298824.1"/>
    <property type="molecule type" value="Genomic_DNA"/>
</dbReference>
<dbReference type="PANTHER" id="PTHR46757:SF2">
    <property type="entry name" value="OS05G0346100 PROTEIN"/>
    <property type="match status" value="1"/>
</dbReference>
<evidence type="ECO:0000313" key="2">
    <source>
        <dbReference type="EMBL" id="KAH9298824.1"/>
    </source>
</evidence>
<accession>A0AA38FAR0</accession>
<sequence>LAAHPLIRKNDELRLFLQVEGNLPLPTTTDMASRMLDGAVNLPQQLFGEGVPTITAEDVAQPAKGGRDLIRIFRELKQSVTNDWGGGKPLFVEDDKEFLEKKENLQDLERDLSDASQQENNKNELERFEQERRNDFFNMLKGFVYNQ</sequence>
<evidence type="ECO:0000256" key="1">
    <source>
        <dbReference type="SAM" id="MobiDB-lite"/>
    </source>
</evidence>
<dbReference type="Proteomes" id="UP000824469">
    <property type="component" value="Unassembled WGS sequence"/>
</dbReference>
<keyword evidence="3" id="KW-1185">Reference proteome</keyword>
<dbReference type="InterPro" id="IPR044279">
    <property type="entry name" value="SNX2A/B"/>
</dbReference>
<feature type="non-terminal residue" evidence="2">
    <location>
        <position position="147"/>
    </location>
</feature>